<accession>A0A543KAW0</accession>
<comment type="subcellular location">
    <subcellularLocation>
        <location evidence="1 8">Cell membrane</location>
        <topology evidence="1 8">Multi-pass membrane protein</topology>
    </subcellularLocation>
</comment>
<keyword evidence="6 8" id="KW-1133">Transmembrane helix</keyword>
<dbReference type="RefSeq" id="WP_142079945.1">
    <property type="nucleotide sequence ID" value="NZ_VFPT01000001.1"/>
</dbReference>
<feature type="transmembrane region" description="Helical" evidence="8">
    <location>
        <begin position="233"/>
        <end position="251"/>
    </location>
</feature>
<sequence length="259" mass="27970">MHLVANFTFFQDTQTLLVAVIAVFLVGLSKGGLGGAFALMGVPILSLVMPPMQAAALLLPILLMMDGISVWTWRGWFDRTTLWYLLPPAMVGIVIGTLTAAITSESFVRLIVGLLALGFVVRMTVLRAGEQPRGQGRLSGAFWGAFAGFTSFVAHAGGPPFQVYALQLKLDPRLYTGTSVMFFAIVNLVKVAPYAALGHFETKTLASAAVMLPLAVVSTLLGAMIIKRINAQVFYPFMYAMLTLVGAKLVWDGVTAFWY</sequence>
<organism evidence="9 10">
    <name type="scientific">Roseinatronobacter monicus</name>
    <dbReference type="NCBI Taxonomy" id="393481"/>
    <lineage>
        <taxon>Bacteria</taxon>
        <taxon>Pseudomonadati</taxon>
        <taxon>Pseudomonadota</taxon>
        <taxon>Alphaproteobacteria</taxon>
        <taxon>Rhodobacterales</taxon>
        <taxon>Paracoccaceae</taxon>
        <taxon>Roseinatronobacter</taxon>
    </lineage>
</organism>
<evidence type="ECO:0000256" key="3">
    <source>
        <dbReference type="ARBA" id="ARBA00022448"/>
    </source>
</evidence>
<keyword evidence="4 8" id="KW-1003">Cell membrane</keyword>
<feature type="transmembrane region" description="Helical" evidence="8">
    <location>
        <begin position="16"/>
        <end position="42"/>
    </location>
</feature>
<gene>
    <name evidence="9" type="ORF">BD293_0791</name>
</gene>
<feature type="transmembrane region" description="Helical" evidence="8">
    <location>
        <begin position="54"/>
        <end position="76"/>
    </location>
</feature>
<dbReference type="Proteomes" id="UP000320582">
    <property type="component" value="Unassembled WGS sequence"/>
</dbReference>
<evidence type="ECO:0000256" key="5">
    <source>
        <dbReference type="ARBA" id="ARBA00022692"/>
    </source>
</evidence>
<evidence type="ECO:0000313" key="10">
    <source>
        <dbReference type="Proteomes" id="UP000320582"/>
    </source>
</evidence>
<dbReference type="GO" id="GO:0005886">
    <property type="term" value="C:plasma membrane"/>
    <property type="evidence" value="ECO:0007669"/>
    <property type="project" value="UniProtKB-SubCell"/>
</dbReference>
<evidence type="ECO:0000256" key="6">
    <source>
        <dbReference type="ARBA" id="ARBA00022989"/>
    </source>
</evidence>
<dbReference type="PANTHER" id="PTHR30269:SF37">
    <property type="entry name" value="MEMBRANE TRANSPORTER PROTEIN"/>
    <property type="match status" value="1"/>
</dbReference>
<feature type="transmembrane region" description="Helical" evidence="8">
    <location>
        <begin position="110"/>
        <end position="129"/>
    </location>
</feature>
<dbReference type="InterPro" id="IPR002781">
    <property type="entry name" value="TM_pro_TauE-like"/>
</dbReference>
<evidence type="ECO:0000256" key="4">
    <source>
        <dbReference type="ARBA" id="ARBA00022475"/>
    </source>
</evidence>
<dbReference type="PANTHER" id="PTHR30269">
    <property type="entry name" value="TRANSMEMBRANE PROTEIN YFCA"/>
    <property type="match status" value="1"/>
</dbReference>
<name>A0A543KAW0_9RHOB</name>
<dbReference type="InterPro" id="IPR052017">
    <property type="entry name" value="TSUP"/>
</dbReference>
<feature type="transmembrane region" description="Helical" evidence="8">
    <location>
        <begin position="141"/>
        <end position="161"/>
    </location>
</feature>
<reference evidence="9 10" key="1">
    <citation type="submission" date="2019-06" db="EMBL/GenBank/DDBJ databases">
        <title>Genomic Encyclopedia of Archaeal and Bacterial Type Strains, Phase II (KMG-II): from individual species to whole genera.</title>
        <authorList>
            <person name="Goeker M."/>
        </authorList>
    </citation>
    <scope>NUCLEOTIDE SEQUENCE [LARGE SCALE GENOMIC DNA]</scope>
    <source>
        <strain evidence="9 10">DSM 18423</strain>
    </source>
</reference>
<comment type="similarity">
    <text evidence="2 8">Belongs to the 4-toluene sulfonate uptake permease (TSUP) (TC 2.A.102) family.</text>
</comment>
<dbReference type="EMBL" id="VFPT01000001">
    <property type="protein sequence ID" value="TQM92199.1"/>
    <property type="molecule type" value="Genomic_DNA"/>
</dbReference>
<evidence type="ECO:0000256" key="7">
    <source>
        <dbReference type="ARBA" id="ARBA00023136"/>
    </source>
</evidence>
<proteinExistence type="inferred from homology"/>
<feature type="transmembrane region" description="Helical" evidence="8">
    <location>
        <begin position="205"/>
        <end position="226"/>
    </location>
</feature>
<comment type="caution">
    <text evidence="9">The sequence shown here is derived from an EMBL/GenBank/DDBJ whole genome shotgun (WGS) entry which is preliminary data.</text>
</comment>
<dbReference type="AlphaFoldDB" id="A0A543KAW0"/>
<feature type="transmembrane region" description="Helical" evidence="8">
    <location>
        <begin position="82"/>
        <end position="103"/>
    </location>
</feature>
<protein>
    <recommendedName>
        <fullName evidence="8">Probable membrane transporter protein</fullName>
    </recommendedName>
</protein>
<dbReference type="Pfam" id="PF01925">
    <property type="entry name" value="TauE"/>
    <property type="match status" value="1"/>
</dbReference>
<keyword evidence="10" id="KW-1185">Reference proteome</keyword>
<evidence type="ECO:0000313" key="9">
    <source>
        <dbReference type="EMBL" id="TQM92199.1"/>
    </source>
</evidence>
<evidence type="ECO:0000256" key="2">
    <source>
        <dbReference type="ARBA" id="ARBA00009142"/>
    </source>
</evidence>
<feature type="transmembrane region" description="Helical" evidence="8">
    <location>
        <begin position="173"/>
        <end position="193"/>
    </location>
</feature>
<dbReference type="OrthoDB" id="7028171at2"/>
<keyword evidence="7 8" id="KW-0472">Membrane</keyword>
<evidence type="ECO:0000256" key="8">
    <source>
        <dbReference type="RuleBase" id="RU363041"/>
    </source>
</evidence>
<keyword evidence="3" id="KW-0813">Transport</keyword>
<keyword evidence="5 8" id="KW-0812">Transmembrane</keyword>
<evidence type="ECO:0000256" key="1">
    <source>
        <dbReference type="ARBA" id="ARBA00004651"/>
    </source>
</evidence>